<dbReference type="InterPro" id="IPR034392">
    <property type="entry name" value="TatSF1-like_RRM1"/>
</dbReference>
<keyword evidence="4 6" id="KW-0694">RNA-binding</keyword>
<dbReference type="SMART" id="SM00360">
    <property type="entry name" value="RRM"/>
    <property type="match status" value="2"/>
</dbReference>
<evidence type="ECO:0000256" key="3">
    <source>
        <dbReference type="ARBA" id="ARBA00022737"/>
    </source>
</evidence>
<evidence type="ECO:0000256" key="1">
    <source>
        <dbReference type="ARBA" id="ARBA00007747"/>
    </source>
</evidence>
<protein>
    <recommendedName>
        <fullName evidence="8">RRM domain-containing protein</fullName>
    </recommendedName>
</protein>
<evidence type="ECO:0000256" key="4">
    <source>
        <dbReference type="ARBA" id="ARBA00022884"/>
    </source>
</evidence>
<dbReference type="InterPro" id="IPR000504">
    <property type="entry name" value="RRM_dom"/>
</dbReference>
<dbReference type="FunFam" id="3.30.70.330:FF:000105">
    <property type="entry name" value="HIV Tat-specific factor 1 homolog"/>
    <property type="match status" value="1"/>
</dbReference>
<evidence type="ECO:0000256" key="5">
    <source>
        <dbReference type="ARBA" id="ARBA00023187"/>
    </source>
</evidence>
<evidence type="ECO:0000313" key="10">
    <source>
        <dbReference type="Proteomes" id="UP000494040"/>
    </source>
</evidence>
<keyword evidence="2" id="KW-0507">mRNA processing</keyword>
<name>A0A8I6RPG1_CIMLE</name>
<dbReference type="InterPro" id="IPR012677">
    <property type="entry name" value="Nucleotide-bd_a/b_plait_sf"/>
</dbReference>
<dbReference type="Proteomes" id="UP000494040">
    <property type="component" value="Unassembled WGS sequence"/>
</dbReference>
<reference evidence="9" key="1">
    <citation type="submission" date="2022-01" db="UniProtKB">
        <authorList>
            <consortium name="EnsemblMetazoa"/>
        </authorList>
    </citation>
    <scope>IDENTIFICATION</scope>
</reference>
<dbReference type="GeneID" id="106666371"/>
<dbReference type="GO" id="GO:0003723">
    <property type="term" value="F:RNA binding"/>
    <property type="evidence" value="ECO:0007669"/>
    <property type="project" value="UniProtKB-UniRule"/>
</dbReference>
<proteinExistence type="inferred from homology"/>
<dbReference type="RefSeq" id="XP_014249019.1">
    <property type="nucleotide sequence ID" value="XM_014393533.2"/>
</dbReference>
<dbReference type="PANTHER" id="PTHR15608:SF0">
    <property type="entry name" value="HIV TAT-SPECIFIC FACTOR 1"/>
    <property type="match status" value="1"/>
</dbReference>
<feature type="domain" description="RRM" evidence="8">
    <location>
        <begin position="233"/>
        <end position="319"/>
    </location>
</feature>
<dbReference type="GO" id="GO:0005686">
    <property type="term" value="C:U2 snRNP"/>
    <property type="evidence" value="ECO:0007669"/>
    <property type="project" value="TreeGrafter"/>
</dbReference>
<evidence type="ECO:0000256" key="7">
    <source>
        <dbReference type="SAM" id="MobiDB-lite"/>
    </source>
</evidence>
<keyword evidence="3" id="KW-0677">Repeat</keyword>
<dbReference type="EnsemblMetazoa" id="XM_014393533.2">
    <property type="protein sequence ID" value="XP_014249019.1"/>
    <property type="gene ID" value="LOC106666371"/>
</dbReference>
<dbReference type="PANTHER" id="PTHR15608">
    <property type="entry name" value="SPLICING FACTOR U2AF-ASSOCIATED PROTEIN 2"/>
    <property type="match status" value="1"/>
</dbReference>
<evidence type="ECO:0000256" key="6">
    <source>
        <dbReference type="PROSITE-ProRule" id="PRU00176"/>
    </source>
</evidence>
<dbReference type="SUPFAM" id="SSF54928">
    <property type="entry name" value="RNA-binding domain, RBD"/>
    <property type="match status" value="2"/>
</dbReference>
<accession>A0A8I6RPG1</accession>
<dbReference type="KEGG" id="clec:106666371"/>
<evidence type="ECO:0000256" key="2">
    <source>
        <dbReference type="ARBA" id="ARBA00022664"/>
    </source>
</evidence>
<dbReference type="CDD" id="cd12281">
    <property type="entry name" value="RRM1_TatSF1_like"/>
    <property type="match status" value="1"/>
</dbReference>
<feature type="region of interest" description="Disordered" evidence="7">
    <location>
        <begin position="479"/>
        <end position="518"/>
    </location>
</feature>
<dbReference type="GO" id="GO:0005684">
    <property type="term" value="C:U2-type spliceosomal complex"/>
    <property type="evidence" value="ECO:0007669"/>
    <property type="project" value="TreeGrafter"/>
</dbReference>
<dbReference type="PROSITE" id="PS50102">
    <property type="entry name" value="RRM"/>
    <property type="match status" value="1"/>
</dbReference>
<dbReference type="Pfam" id="PF00076">
    <property type="entry name" value="RRM_1"/>
    <property type="match status" value="2"/>
</dbReference>
<keyword evidence="10" id="KW-1185">Reference proteome</keyword>
<organism evidence="9 10">
    <name type="scientific">Cimex lectularius</name>
    <name type="common">Bed bug</name>
    <name type="synonym">Acanthia lectularia</name>
    <dbReference type="NCBI Taxonomy" id="79782"/>
    <lineage>
        <taxon>Eukaryota</taxon>
        <taxon>Metazoa</taxon>
        <taxon>Ecdysozoa</taxon>
        <taxon>Arthropoda</taxon>
        <taxon>Hexapoda</taxon>
        <taxon>Insecta</taxon>
        <taxon>Pterygota</taxon>
        <taxon>Neoptera</taxon>
        <taxon>Paraneoptera</taxon>
        <taxon>Hemiptera</taxon>
        <taxon>Heteroptera</taxon>
        <taxon>Panheteroptera</taxon>
        <taxon>Cimicomorpha</taxon>
        <taxon>Cimicidae</taxon>
        <taxon>Cimex</taxon>
    </lineage>
</organism>
<evidence type="ECO:0000313" key="9">
    <source>
        <dbReference type="EnsemblMetazoa" id="XP_014249019.1"/>
    </source>
</evidence>
<dbReference type="OrthoDB" id="10258585at2759"/>
<dbReference type="InterPro" id="IPR035979">
    <property type="entry name" value="RBD_domain_sf"/>
</dbReference>
<dbReference type="SMART" id="SM00361">
    <property type="entry name" value="RRM_1"/>
    <property type="match status" value="1"/>
</dbReference>
<dbReference type="Gene3D" id="3.30.70.330">
    <property type="match status" value="2"/>
</dbReference>
<feature type="compositionally biased region" description="Basic and acidic residues" evidence="7">
    <location>
        <begin position="479"/>
        <end position="508"/>
    </location>
</feature>
<feature type="region of interest" description="Disordered" evidence="7">
    <location>
        <begin position="1"/>
        <end position="21"/>
    </location>
</feature>
<dbReference type="GO" id="GO:0000398">
    <property type="term" value="P:mRNA splicing, via spliceosome"/>
    <property type="evidence" value="ECO:0007669"/>
    <property type="project" value="InterPro"/>
</dbReference>
<keyword evidence="5" id="KW-0508">mRNA splicing</keyword>
<dbReference type="InterPro" id="IPR034393">
    <property type="entry name" value="TatSF1-like"/>
</dbReference>
<dbReference type="InterPro" id="IPR003954">
    <property type="entry name" value="RRM_euk-type"/>
</dbReference>
<dbReference type="CDD" id="cd12282">
    <property type="entry name" value="RRM2_TatSF1_like"/>
    <property type="match status" value="1"/>
</dbReference>
<dbReference type="OMA" id="DTDFRFG"/>
<comment type="similarity">
    <text evidence="1">Belongs to the HTATSF1 family.</text>
</comment>
<dbReference type="AlphaFoldDB" id="A0A8I6RPG1"/>
<sequence length="518" mass="60177">MTEEDKNPLAKGENKTGQKLDETRLRYEGEKCFYTDPNTGAELEWKADKQAWVSKDGSKPSDNDYIYEDGTYCYTDKSTGVKYKWNTEENKWDLCESVKIRVDEEEEEEEDDDGETRIKKKTVVRQDMSKGIYGFEGDTHIYTDPNDGTVYLWDREKNAWFPKIDDDFLAHYQMSYGVTNPEKKDLNEGVQEVKSQLAGEDEIKKPLEEATDPNLKRKAQEPTWFEVDDENNTKVYVSNLPAEFTETEFVDLMQKCGLVMKDVDTGNMKVKLYTEPGTNILKGDALCTYIKVESVALALNLLDGYEFKGKKIKVERARFTMKGDAYDPSLKPKKRRRKEKDKIKKMQEKLFDWRPEKMRGERSKHERIVIVKNLFDPAIFDEDVGLILEYQQDLREECIKCGDVRKIVLYDKHPEGVAQINFKEAEAADACVQLLNGRWFGKRQIVAETWDGKTKYKIAETEAEINNRLKKWENFLEKEDKKQDKREENKVKDELAQETKDGDSDDTRSSAGSGDETE</sequence>
<evidence type="ECO:0000259" key="8">
    <source>
        <dbReference type="PROSITE" id="PS50102"/>
    </source>
</evidence>
<dbReference type="CTD" id="40369"/>